<gene>
    <name evidence="1" type="ORF">BDV98DRAFT_573496</name>
</gene>
<name>A0A5C3Q960_9AGAR</name>
<organism evidence="1 2">
    <name type="scientific">Pterulicium gracile</name>
    <dbReference type="NCBI Taxonomy" id="1884261"/>
    <lineage>
        <taxon>Eukaryota</taxon>
        <taxon>Fungi</taxon>
        <taxon>Dikarya</taxon>
        <taxon>Basidiomycota</taxon>
        <taxon>Agaricomycotina</taxon>
        <taxon>Agaricomycetes</taxon>
        <taxon>Agaricomycetidae</taxon>
        <taxon>Agaricales</taxon>
        <taxon>Pleurotineae</taxon>
        <taxon>Pterulaceae</taxon>
        <taxon>Pterulicium</taxon>
    </lineage>
</organism>
<reference evidence="1 2" key="1">
    <citation type="journal article" date="2019" name="Nat. Ecol. Evol.">
        <title>Megaphylogeny resolves global patterns of mushroom evolution.</title>
        <authorList>
            <person name="Varga T."/>
            <person name="Krizsan K."/>
            <person name="Foldi C."/>
            <person name="Dima B."/>
            <person name="Sanchez-Garcia M."/>
            <person name="Sanchez-Ramirez S."/>
            <person name="Szollosi G.J."/>
            <person name="Szarkandi J.G."/>
            <person name="Papp V."/>
            <person name="Albert L."/>
            <person name="Andreopoulos W."/>
            <person name="Angelini C."/>
            <person name="Antonin V."/>
            <person name="Barry K.W."/>
            <person name="Bougher N.L."/>
            <person name="Buchanan P."/>
            <person name="Buyck B."/>
            <person name="Bense V."/>
            <person name="Catcheside P."/>
            <person name="Chovatia M."/>
            <person name="Cooper J."/>
            <person name="Damon W."/>
            <person name="Desjardin D."/>
            <person name="Finy P."/>
            <person name="Geml J."/>
            <person name="Haridas S."/>
            <person name="Hughes K."/>
            <person name="Justo A."/>
            <person name="Karasinski D."/>
            <person name="Kautmanova I."/>
            <person name="Kiss B."/>
            <person name="Kocsube S."/>
            <person name="Kotiranta H."/>
            <person name="LaButti K.M."/>
            <person name="Lechner B.E."/>
            <person name="Liimatainen K."/>
            <person name="Lipzen A."/>
            <person name="Lukacs Z."/>
            <person name="Mihaltcheva S."/>
            <person name="Morgado L.N."/>
            <person name="Niskanen T."/>
            <person name="Noordeloos M.E."/>
            <person name="Ohm R.A."/>
            <person name="Ortiz-Santana B."/>
            <person name="Ovrebo C."/>
            <person name="Racz N."/>
            <person name="Riley R."/>
            <person name="Savchenko A."/>
            <person name="Shiryaev A."/>
            <person name="Soop K."/>
            <person name="Spirin V."/>
            <person name="Szebenyi C."/>
            <person name="Tomsovsky M."/>
            <person name="Tulloss R.E."/>
            <person name="Uehling J."/>
            <person name="Grigoriev I.V."/>
            <person name="Vagvolgyi C."/>
            <person name="Papp T."/>
            <person name="Martin F.M."/>
            <person name="Miettinen O."/>
            <person name="Hibbett D.S."/>
            <person name="Nagy L.G."/>
        </authorList>
    </citation>
    <scope>NUCLEOTIDE SEQUENCE [LARGE SCALE GENOMIC DNA]</scope>
    <source>
        <strain evidence="1 2">CBS 309.79</strain>
    </source>
</reference>
<evidence type="ECO:0000313" key="2">
    <source>
        <dbReference type="Proteomes" id="UP000305067"/>
    </source>
</evidence>
<proteinExistence type="predicted"/>
<protein>
    <submittedName>
        <fullName evidence="1">Uncharacterized protein</fullName>
    </submittedName>
</protein>
<sequence length="585" mass="63725">MSDWACCRAHDSSNLYASDSLSCWAIVWRCHALAIVQTHRRTSCAIPTSIVWKRQWVAALGILRTRLFSLESTSPILSYYPLLDMPTAPQVLPNDMMSDNIDLLSSTNTFIVKQIPSPSSSGYTTPLSTIIQRKDEALRTLGDYFALAGGPGPVSPQTSPNSIQQLVFQCSDSATLLRDPSSVEQSMERLTVISEQVEFALAQAPANAANPVMGVVVLVPMHTTQDVRLFLDFCRISYVALPAPGSSPLGLPTSFSPVLPYPVLPSPALPPPGLPYSPTPEASQARPCARRAPQLTSITSYVTVFSLAEFFAMPSETSRAGCQLLLSEALNTHPFEAFFVAVRFELAESVREEAARGTLGFVGQLPLDPGSEEDGKAEGEWPVREDFLELLGWGREDAEYLKALKVLKTYWAQCILAVERATLRCAEGPVAWLASEAFRGGEGRGRPRCCNWIAIGDLSSIRDADSGDEREGGSGKELAVPLWYYEYIHDLADAVSVQPDPEEGRCRVLAEEVFLQRTGPFVQRTGPSGLPRNGEEPQVVRAGASYYHCAMRCSTCSKYVPSGVEAFMGGWIEEMAGAVDGVELV</sequence>
<dbReference type="AlphaFoldDB" id="A0A5C3Q960"/>
<dbReference type="EMBL" id="ML178842">
    <property type="protein sequence ID" value="TFK98106.1"/>
    <property type="molecule type" value="Genomic_DNA"/>
</dbReference>
<evidence type="ECO:0000313" key="1">
    <source>
        <dbReference type="EMBL" id="TFK98106.1"/>
    </source>
</evidence>
<accession>A0A5C3Q960</accession>
<dbReference type="Proteomes" id="UP000305067">
    <property type="component" value="Unassembled WGS sequence"/>
</dbReference>
<keyword evidence="2" id="KW-1185">Reference proteome</keyword>